<evidence type="ECO:0000313" key="2">
    <source>
        <dbReference type="EMBL" id="UOF01126.1"/>
    </source>
</evidence>
<dbReference type="EMBL" id="CP093442">
    <property type="protein sequence ID" value="UOF01126.1"/>
    <property type="molecule type" value="Genomic_DNA"/>
</dbReference>
<keyword evidence="1" id="KW-0732">Signal</keyword>
<gene>
    <name evidence="2" type="ORF">MNR06_15600</name>
</gene>
<proteinExistence type="predicted"/>
<feature type="chain" id="PRO_5046328869" evidence="1">
    <location>
        <begin position="25"/>
        <end position="1425"/>
    </location>
</feature>
<evidence type="ECO:0000313" key="3">
    <source>
        <dbReference type="Proteomes" id="UP000830116"/>
    </source>
</evidence>
<accession>A0ABY4CBS5</accession>
<protein>
    <submittedName>
        <fullName evidence="2">Tail fiber domain-containing protein</fullName>
    </submittedName>
</protein>
<dbReference type="RefSeq" id="WP_243537450.1">
    <property type="nucleotide sequence ID" value="NZ_CP093442.1"/>
</dbReference>
<dbReference type="Proteomes" id="UP000830116">
    <property type="component" value="Chromosome"/>
</dbReference>
<evidence type="ECO:0000256" key="1">
    <source>
        <dbReference type="SAM" id="SignalP"/>
    </source>
</evidence>
<reference evidence="2" key="1">
    <citation type="submission" date="2022-03" db="EMBL/GenBank/DDBJ databases">
        <title>Genome Identification and Characterization of new species Bdellovibrio reynosense LBG001 sp. nov. from a Mexico soil sample.</title>
        <authorList>
            <person name="Camilli A."/>
            <person name="Ajao Y."/>
            <person name="Guo X."/>
        </authorList>
    </citation>
    <scope>NUCLEOTIDE SEQUENCE</scope>
    <source>
        <strain evidence="2">LBG001</strain>
    </source>
</reference>
<organism evidence="2 3">
    <name type="scientific">Bdellovibrio reynosensis</name>
    <dbReference type="NCBI Taxonomy" id="2835041"/>
    <lineage>
        <taxon>Bacteria</taxon>
        <taxon>Pseudomonadati</taxon>
        <taxon>Bdellovibrionota</taxon>
        <taxon>Bdellovibrionia</taxon>
        <taxon>Bdellovibrionales</taxon>
        <taxon>Pseudobdellovibrionaceae</taxon>
        <taxon>Bdellovibrio</taxon>
    </lineage>
</organism>
<name>A0ABY4CBS5_9BACT</name>
<feature type="signal peptide" evidence="1">
    <location>
        <begin position="1"/>
        <end position="24"/>
    </location>
</feature>
<sequence>MKTQIYHGMFLVVCLLLVPQLSLAAPASLTYQGRIIKSDGIPLEHSNVSFQFEITNPNGQCIIYREQIDNIDLTNSNGVFDVPIGGGTQTHPNNGTFTLTDSFNNSDTFNCAGGATYNAASGDLRRLRVRFHDGTGWKTIEPDNVIRSVPYASYAKSSEKLGTHTASEFVLKNTVSACAASEFLTFDGTAFTCAAVSGASGGTVTNVTSANAYLSVASGTSTPQLTLNVGTAANTVAAGDDARFTDSRAPNGNAGGDLTGTYPNPGVAKIRGVDVASSAPTTGQYMKYDGTQWVGSAVGISDVTGLSANLATYQTTAAFNAAVGSGNCAAHQTPYWNSVSGSFQCQAINVSVAGDISGTIGAVSVDKIKGVAVDGTAPTSGQVLKYDGTKWIASADSNAGGTITGVTAGTGLTGGGTTGAVTLNVNVGTGNNQIVQLDGTAKLPAVDGSALTNLNPANLSTVVAVNKGGTGQSSYTDGQILIGNSSGNTLTKSTLTAGTGVTITNGNGSITIATSGAAPTGSAGGDLSSTYPNPTVAKIRGVGVDATAPTNGQVLKYNGTNWAPAADTDTNAGGTVTNVTASAPLSVATGSTTPAISISQATTSTNGYLSSTDWNTFNNKQAAGNYMLNAGGTPSVQTGLDASKPASPTAGAIYFATDTKVIYQYNSGAWVGIASSAGSGGTITGVTAGTGLTGGGTTGAVTLNVNVGTGNNQILQLDGTAKIPAVNGSLITNLTPANLASAVPVNKGGTGQTSYVNGELLIGNTTGNTLTKATLTAGTGISIANGTGSITIATTGAAPTGSASGDLSGSYPGPAVAKLQGYAVDTAAPTANKVLKWDNTASKWTANFVKLSELVNSTGGSAFDVASCTAGQTMNWSAITDKFQCQTIAIANTQVSGLGTASTKAAGTAAGEVLLLDGNGRIPASALPAGTSNPVVLGGNTTGAAMSVGAADAYSLNLITNNTAKMTILSTGQVGVGTTSPLAKLDVRGEIVTGVPGNCWTFNNAVMSHSTLASPTMLLGSEVDCGSINVTIGGQPTFGPTSTKIPAQNILFYTGAASAGNGTERMRIDTNGNVGIGFNAPTEKLHVVGSATLGTYTTTTSSVVKVGSNAADNKPALVVDGGGDGGAGEDVLVATGRHASAFIGDVIRAAVNRTSATTFKLINTVVDADGTPSYPFVVRGDGYVGVNTSAPAAQVHIVEKDDSWLSAFTMSRSWESTVDYFQMMYDYQGLKIRTMADDADEAHIIFKPKDTEAVRITETGKLGVGVTAPVEKMEVSGNLKVTGEIYGQKSWGMKEGPTSWVSNYKNAWDHGHHVGTSIDCTSNANGCIILKAGTYEIRCVQRGSGTGSSYVGIGVDGDRSVLDSRTDAMWNHDHVTTAASFTESNFMGTLSVGNLITCGPPTGVETYLQYATVGYAGSLSIKRID</sequence>
<keyword evidence="3" id="KW-1185">Reference proteome</keyword>